<feature type="region of interest" description="Disordered" evidence="1">
    <location>
        <begin position="15"/>
        <end position="34"/>
    </location>
</feature>
<feature type="region of interest" description="Disordered" evidence="1">
    <location>
        <begin position="544"/>
        <end position="564"/>
    </location>
</feature>
<name>A0AAD8W292_LOLMU</name>
<comment type="caution">
    <text evidence="2">The sequence shown here is derived from an EMBL/GenBank/DDBJ whole genome shotgun (WGS) entry which is preliminary data.</text>
</comment>
<evidence type="ECO:0000313" key="2">
    <source>
        <dbReference type="EMBL" id="KAK1631129.1"/>
    </source>
</evidence>
<dbReference type="AlphaFoldDB" id="A0AAD8W292"/>
<feature type="compositionally biased region" description="Basic and acidic residues" evidence="1">
    <location>
        <begin position="77"/>
        <end position="94"/>
    </location>
</feature>
<organism evidence="2 3">
    <name type="scientific">Lolium multiflorum</name>
    <name type="common">Italian ryegrass</name>
    <name type="synonym">Lolium perenne subsp. multiflorum</name>
    <dbReference type="NCBI Taxonomy" id="4521"/>
    <lineage>
        <taxon>Eukaryota</taxon>
        <taxon>Viridiplantae</taxon>
        <taxon>Streptophyta</taxon>
        <taxon>Embryophyta</taxon>
        <taxon>Tracheophyta</taxon>
        <taxon>Spermatophyta</taxon>
        <taxon>Magnoliopsida</taxon>
        <taxon>Liliopsida</taxon>
        <taxon>Poales</taxon>
        <taxon>Poaceae</taxon>
        <taxon>BOP clade</taxon>
        <taxon>Pooideae</taxon>
        <taxon>Poodae</taxon>
        <taxon>Poeae</taxon>
        <taxon>Poeae Chloroplast Group 2 (Poeae type)</taxon>
        <taxon>Loliodinae</taxon>
        <taxon>Loliinae</taxon>
        <taxon>Lolium</taxon>
    </lineage>
</organism>
<sequence>MLEGVRGHRVAIRVTRTAREEEEDEDEDEDGDEVVELEVAWEEVEVEVEVEVVGVPDFEPPPSASGDVASGFFLEGPSREEAETESRAEEDSSRGFETPEEDGRPKPLKIRGEARVPDERKEPKTHEAKTLIIPAGPDNWTFPPGVKGRQPSSMIGALLRKFWPGKYYPLGTVPAGEKKLATTWTDYESAPGVGFPMAAEAVMRKFWCFYRVAPEVEETATNRTLRATCERLTPQVWYNQRITSAGHFWAERGERVHKPDIVGKNAKAEYEMTVEDYMSVIPDWAEPHAEAWEEMVRTRWLKMDEDFAAVARRNAENRGDGGTHCGGNLSYERYKGKTRAALGPEEEMSDLEIYNKMRLKKPDLSQPQPSLPEYFGTYAEDAENYCAMVRHRHPEVDDPMSVEVDEESLVLSSGGLPHGRLAMMNNAVKHKLTTTFTRLKAGLTKDSPLSRLVAGLGNPHTTDFEAAYVAAHQEYQVAFNQQQQQFMEYMAYIHASMVANQTGQTVDLGPMPPFPGPAPNMPSKEIFAAEYYGRTAGTGCSGNQGGGREITPVHHGGPSPGGTPATCADGQYTDGCGQPSAHSVYADGRRYAEGHVRCAEANLPRRATPRAPVGVEYAEGEAVLRRGLEAVGILADSCSPSMRQHFPVVVHQ</sequence>
<dbReference type="GO" id="GO:0032196">
    <property type="term" value="P:transposition"/>
    <property type="evidence" value="ECO:0007669"/>
    <property type="project" value="InterPro"/>
</dbReference>
<keyword evidence="3" id="KW-1185">Reference proteome</keyword>
<feature type="compositionally biased region" description="Acidic residues" evidence="1">
    <location>
        <begin position="20"/>
        <end position="34"/>
    </location>
</feature>
<reference evidence="2" key="1">
    <citation type="submission" date="2023-07" db="EMBL/GenBank/DDBJ databases">
        <title>A chromosome-level genome assembly of Lolium multiflorum.</title>
        <authorList>
            <person name="Chen Y."/>
            <person name="Copetti D."/>
            <person name="Kolliker R."/>
            <person name="Studer B."/>
        </authorList>
    </citation>
    <scope>NUCLEOTIDE SEQUENCE</scope>
    <source>
        <strain evidence="2">02402/16</strain>
        <tissue evidence="2">Leaf</tissue>
    </source>
</reference>
<accession>A0AAD8W292</accession>
<gene>
    <name evidence="2" type="ORF">QYE76_005444</name>
</gene>
<dbReference type="Proteomes" id="UP001231189">
    <property type="component" value="Unassembled WGS sequence"/>
</dbReference>
<evidence type="ECO:0000313" key="3">
    <source>
        <dbReference type="Proteomes" id="UP001231189"/>
    </source>
</evidence>
<dbReference type="InterPro" id="IPR039266">
    <property type="entry name" value="EN-1/SPM"/>
</dbReference>
<feature type="region of interest" description="Disordered" evidence="1">
    <location>
        <begin position="54"/>
        <end position="128"/>
    </location>
</feature>
<protein>
    <submittedName>
        <fullName evidence="2">Uncharacterized protein</fullName>
    </submittedName>
</protein>
<proteinExistence type="predicted"/>
<feature type="compositionally biased region" description="Basic and acidic residues" evidence="1">
    <location>
        <begin position="101"/>
        <end position="128"/>
    </location>
</feature>
<dbReference type="EMBL" id="JAUUTY010000005">
    <property type="protein sequence ID" value="KAK1631129.1"/>
    <property type="molecule type" value="Genomic_DNA"/>
</dbReference>
<dbReference type="PANTHER" id="PTHR33157">
    <property type="entry name" value="AUTONOMOUS TRANSPOSABLE ELEMENT EN-1 MOSAIC PROTEIN-RELATED"/>
    <property type="match status" value="1"/>
</dbReference>
<evidence type="ECO:0000256" key="1">
    <source>
        <dbReference type="SAM" id="MobiDB-lite"/>
    </source>
</evidence>